<dbReference type="SUPFAM" id="SSF52777">
    <property type="entry name" value="CoA-dependent acyltransferases"/>
    <property type="match status" value="1"/>
</dbReference>
<dbReference type="Pfam" id="PF00668">
    <property type="entry name" value="Condensation"/>
    <property type="match status" value="1"/>
</dbReference>
<evidence type="ECO:0000313" key="3">
    <source>
        <dbReference type="Proteomes" id="UP000810130"/>
    </source>
</evidence>
<proteinExistence type="predicted"/>
<feature type="non-terminal residue" evidence="2">
    <location>
        <position position="1"/>
    </location>
</feature>
<name>A0ABS5BHU0_9GAMM</name>
<dbReference type="RefSeq" id="WP_210175920.1">
    <property type="nucleotide sequence ID" value="NZ_JAGJWX010000075.1"/>
</dbReference>
<dbReference type="Gene3D" id="3.30.559.30">
    <property type="entry name" value="Nonribosomal peptide synthetase, condensation domain"/>
    <property type="match status" value="1"/>
</dbReference>
<feature type="non-terminal residue" evidence="2">
    <location>
        <position position="85"/>
    </location>
</feature>
<organism evidence="2 3">
    <name type="scientific">Dickeya oryzae</name>
    <dbReference type="NCBI Taxonomy" id="1240404"/>
    <lineage>
        <taxon>Bacteria</taxon>
        <taxon>Pseudomonadati</taxon>
        <taxon>Pseudomonadota</taxon>
        <taxon>Gammaproteobacteria</taxon>
        <taxon>Enterobacterales</taxon>
        <taxon>Pectobacteriaceae</taxon>
        <taxon>Dickeya</taxon>
    </lineage>
</organism>
<accession>A0ABS5BHU0</accession>
<evidence type="ECO:0000313" key="2">
    <source>
        <dbReference type="EMBL" id="MBP2860031.1"/>
    </source>
</evidence>
<gene>
    <name evidence="2" type="ORF">J8657_20820</name>
</gene>
<feature type="domain" description="Condensation" evidence="1">
    <location>
        <begin position="2"/>
        <end position="68"/>
    </location>
</feature>
<dbReference type="Proteomes" id="UP000810130">
    <property type="component" value="Unassembled WGS sequence"/>
</dbReference>
<evidence type="ECO:0000259" key="1">
    <source>
        <dbReference type="Pfam" id="PF00668"/>
    </source>
</evidence>
<protein>
    <recommendedName>
        <fullName evidence="1">Condensation domain-containing protein</fullName>
    </recommendedName>
</protein>
<sequence length="85" mass="9531">AQFDLSLDITESDSGLSGQLNYATALFDAHTIRRFLAYWQTLLRAMVADRHQPVAQIALLPDAERQQVLHDFNDTVADCPVDICI</sequence>
<dbReference type="InterPro" id="IPR001242">
    <property type="entry name" value="Condensation_dom"/>
</dbReference>
<keyword evidence="3" id="KW-1185">Reference proteome</keyword>
<comment type="caution">
    <text evidence="2">The sequence shown here is derived from an EMBL/GenBank/DDBJ whole genome shotgun (WGS) entry which is preliminary data.</text>
</comment>
<dbReference type="EMBL" id="JAGJWX010000075">
    <property type="protein sequence ID" value="MBP2860031.1"/>
    <property type="molecule type" value="Genomic_DNA"/>
</dbReference>
<reference evidence="2 3" key="1">
    <citation type="submission" date="2021-04" db="EMBL/GenBank/DDBJ databases">
        <title>Genomic and host-range diversity within the Dickeya zeae complex, identification of D. zeae and D. oryzae members, proposal of two novel subspecies D. zeae subsp. zeae subsp. nov. and D. zeae subsp. dombae subsp. nov.</title>
        <authorList>
            <person name="Van Gijsegem F."/>
            <person name="Hugouvieux-Cotte-Pattat N."/>
        </authorList>
    </citation>
    <scope>NUCLEOTIDE SEQUENCE [LARGE SCALE GENOMIC DNA]</scope>
    <source>
        <strain evidence="2 3">FVG03</strain>
    </source>
</reference>